<organism evidence="2 3">
    <name type="scientific">Pseudoxanthomonas suwonensis (strain 11-1)</name>
    <dbReference type="NCBI Taxonomy" id="743721"/>
    <lineage>
        <taxon>Bacteria</taxon>
        <taxon>Pseudomonadati</taxon>
        <taxon>Pseudomonadota</taxon>
        <taxon>Gammaproteobacteria</taxon>
        <taxon>Lysobacterales</taxon>
        <taxon>Lysobacteraceae</taxon>
        <taxon>Pseudoxanthomonas</taxon>
    </lineage>
</organism>
<sequence length="317" mass="34253">MRPRSRWRAWIAAAALGWSGSALAAGGAAQAQAAEGPRLLGGLLQQTRVVYPLKVGKWRAVGEQRMQEQAHGVSVRYVHGDAWLDLYIYPGGPMREANLARVAQAERGNIGQAAAQGGRDARLGELQSVHLPGQGGGPPVPAWVLELEYPGEGLGSAMLLFARNLHLVKARASAPRQHLQRGELPREVQAFMGGISRQLRITSTGDCWLPRRLRVVDTLPDPQAPQVLASYSDPEAAPSAVVTLGGIEVARAEAGRAEALARMMGDALYPGCVAPEEIEPLVPEGWREIRIEYRDTSARRGRQAPAGRLRARWRSTG</sequence>
<keyword evidence="3" id="KW-1185">Reference proteome</keyword>
<accession>E6WRG2</accession>
<dbReference type="HOGENOM" id="CLU_876814_0_0_6"/>
<dbReference type="AlphaFoldDB" id="E6WRG2"/>
<name>E6WRG2_PSEUU</name>
<reference evidence="2 3" key="1">
    <citation type="submission" date="2011-01" db="EMBL/GenBank/DDBJ databases">
        <title>Complete sequence of Pseudoxanthomonas suwonensis 11-1.</title>
        <authorList>
            <consortium name="US DOE Joint Genome Institute"/>
            <person name="Lucas S."/>
            <person name="Copeland A."/>
            <person name="Lapidus A."/>
            <person name="Cheng J.-F."/>
            <person name="Goodwin L."/>
            <person name="Pitluck S."/>
            <person name="Teshima H."/>
            <person name="Detter J.C."/>
            <person name="Han C."/>
            <person name="Tapia R."/>
            <person name="Land M."/>
            <person name="Hauser L."/>
            <person name="Kyrpides N."/>
            <person name="Ivanova N."/>
            <person name="Ovchinnikova G."/>
            <person name="Siebers A.K."/>
            <person name="Allgaier M."/>
            <person name="Thelen M.P."/>
            <person name="Hugenholtz P."/>
            <person name="Gladden J."/>
            <person name="Woyke T."/>
        </authorList>
    </citation>
    <scope>NUCLEOTIDE SEQUENCE [LARGE SCALE GENOMIC DNA]</scope>
    <source>
        <strain evidence="3">11-1</strain>
    </source>
</reference>
<evidence type="ECO:0008006" key="4">
    <source>
        <dbReference type="Google" id="ProtNLM"/>
    </source>
</evidence>
<dbReference type="Proteomes" id="UP000008632">
    <property type="component" value="Chromosome"/>
</dbReference>
<dbReference type="STRING" id="743721.Psesu_0767"/>
<dbReference type="KEGG" id="psu:Psesu_0767"/>
<evidence type="ECO:0000313" key="3">
    <source>
        <dbReference type="Proteomes" id="UP000008632"/>
    </source>
</evidence>
<dbReference type="eggNOG" id="ENOG50329F0">
    <property type="taxonomic scope" value="Bacteria"/>
</dbReference>
<gene>
    <name evidence="2" type="ordered locus">Psesu_0767</name>
</gene>
<evidence type="ECO:0000313" key="2">
    <source>
        <dbReference type="EMBL" id="ADV26620.1"/>
    </source>
</evidence>
<feature type="signal peptide" evidence="1">
    <location>
        <begin position="1"/>
        <end position="24"/>
    </location>
</feature>
<protein>
    <recommendedName>
        <fullName evidence="4">Secreted protein</fullName>
    </recommendedName>
</protein>
<keyword evidence="1" id="KW-0732">Signal</keyword>
<dbReference type="EMBL" id="CP002446">
    <property type="protein sequence ID" value="ADV26620.1"/>
    <property type="molecule type" value="Genomic_DNA"/>
</dbReference>
<dbReference type="OrthoDB" id="6058885at2"/>
<feature type="chain" id="PRO_5003212176" description="Secreted protein" evidence="1">
    <location>
        <begin position="25"/>
        <end position="317"/>
    </location>
</feature>
<dbReference type="RefSeq" id="WP_013534450.1">
    <property type="nucleotide sequence ID" value="NC_014924.1"/>
</dbReference>
<proteinExistence type="predicted"/>
<evidence type="ECO:0000256" key="1">
    <source>
        <dbReference type="SAM" id="SignalP"/>
    </source>
</evidence>